<name>A0ACC2H0D6_DALPE</name>
<reference evidence="1" key="1">
    <citation type="submission" date="2021-05" db="EMBL/GenBank/DDBJ databases">
        <authorList>
            <person name="Pan Q."/>
            <person name="Jouanno E."/>
            <person name="Zahm M."/>
            <person name="Klopp C."/>
            <person name="Cabau C."/>
            <person name="Louis A."/>
            <person name="Berthelot C."/>
            <person name="Parey E."/>
            <person name="Roest Crollius H."/>
            <person name="Montfort J."/>
            <person name="Robinson-Rechavi M."/>
            <person name="Bouchez O."/>
            <person name="Lampietro C."/>
            <person name="Lopez Roques C."/>
            <person name="Donnadieu C."/>
            <person name="Postlethwait J."/>
            <person name="Bobe J."/>
            <person name="Dillon D."/>
            <person name="Chandos A."/>
            <person name="von Hippel F."/>
            <person name="Guiguen Y."/>
        </authorList>
    </citation>
    <scope>NUCLEOTIDE SEQUENCE</scope>
    <source>
        <strain evidence="1">YG-Jan2019</strain>
    </source>
</reference>
<dbReference type="EMBL" id="CM055734">
    <property type="protein sequence ID" value="KAJ8009155.1"/>
    <property type="molecule type" value="Genomic_DNA"/>
</dbReference>
<protein>
    <submittedName>
        <fullName evidence="1">Uncharacterized protein</fullName>
    </submittedName>
</protein>
<proteinExistence type="predicted"/>
<organism evidence="1 2">
    <name type="scientific">Dallia pectoralis</name>
    <name type="common">Alaska blackfish</name>
    <dbReference type="NCBI Taxonomy" id="75939"/>
    <lineage>
        <taxon>Eukaryota</taxon>
        <taxon>Metazoa</taxon>
        <taxon>Chordata</taxon>
        <taxon>Craniata</taxon>
        <taxon>Vertebrata</taxon>
        <taxon>Euteleostomi</taxon>
        <taxon>Actinopterygii</taxon>
        <taxon>Neopterygii</taxon>
        <taxon>Teleostei</taxon>
        <taxon>Protacanthopterygii</taxon>
        <taxon>Esociformes</taxon>
        <taxon>Umbridae</taxon>
        <taxon>Dallia</taxon>
    </lineage>
</organism>
<gene>
    <name evidence="1" type="ORF">DPEC_G00085960</name>
</gene>
<evidence type="ECO:0000313" key="2">
    <source>
        <dbReference type="Proteomes" id="UP001157502"/>
    </source>
</evidence>
<keyword evidence="2" id="KW-1185">Reference proteome</keyword>
<sequence length="160" mass="18377">MRQVNVRSLRRELKIDADPSHPGNRLFRTLPSGQRLRSIKTKTSHHKSSFFPTACVYKDPEIAPVKRHAYDVIIKANPKGWMDEEKMSEWLREIYARRLDGFFHKSPSLLICDSMDAHLTNAVKNQVKQTNSELAIIPGGLTKELQPRDIGVNRAFKVEL</sequence>
<accession>A0ACC2H0D6</accession>
<comment type="caution">
    <text evidence="1">The sequence shown here is derived from an EMBL/GenBank/DDBJ whole genome shotgun (WGS) entry which is preliminary data.</text>
</comment>
<dbReference type="Proteomes" id="UP001157502">
    <property type="component" value="Chromosome 7"/>
</dbReference>
<evidence type="ECO:0000313" key="1">
    <source>
        <dbReference type="EMBL" id="KAJ8009155.1"/>
    </source>
</evidence>